<comment type="caution">
    <text evidence="2">The sequence shown here is derived from an EMBL/GenBank/DDBJ whole genome shotgun (WGS) entry which is preliminary data.</text>
</comment>
<gene>
    <name evidence="2" type="ORF">KMAL_23090</name>
</gene>
<reference evidence="2 3" key="1">
    <citation type="submission" date="2018-01" db="EMBL/GenBank/DDBJ databases">
        <title>Draft Genome Sequence of Komagataeibacter maltaceti LMG 1529, a Vinegar Producing Acetic Acid Bacterium Isolated from Malt Vinegar Brewery Acetifiers.</title>
        <authorList>
            <person name="Zhang Q."/>
            <person name="Hollensteiner J."/>
            <person name="Poehlein A."/>
            <person name="Daniel R."/>
        </authorList>
    </citation>
    <scope>NUCLEOTIDE SEQUENCE [LARGE SCALE GENOMIC DNA]</scope>
    <source>
        <strain evidence="2 3">LMG 1529</strain>
    </source>
</reference>
<dbReference type="Proteomes" id="UP000237344">
    <property type="component" value="Unassembled WGS sequence"/>
</dbReference>
<dbReference type="EMBL" id="POTC01000034">
    <property type="protein sequence ID" value="POF62087.1"/>
    <property type="molecule type" value="Genomic_DNA"/>
</dbReference>
<sequence>MPEAQRGRMYDPFMQILTRDQLFEAGANRGFRIAFLGGLFVIFLSHTPLLWRL</sequence>
<evidence type="ECO:0000313" key="3">
    <source>
        <dbReference type="Proteomes" id="UP000237344"/>
    </source>
</evidence>
<keyword evidence="1" id="KW-0472">Membrane</keyword>
<keyword evidence="1" id="KW-1133">Transmembrane helix</keyword>
<organism evidence="2 3">
    <name type="scientific">Novacetimonas maltaceti</name>
    <dbReference type="NCBI Taxonomy" id="1203393"/>
    <lineage>
        <taxon>Bacteria</taxon>
        <taxon>Pseudomonadati</taxon>
        <taxon>Pseudomonadota</taxon>
        <taxon>Alphaproteobacteria</taxon>
        <taxon>Acetobacterales</taxon>
        <taxon>Acetobacteraceae</taxon>
        <taxon>Novacetimonas</taxon>
    </lineage>
</organism>
<proteinExistence type="predicted"/>
<evidence type="ECO:0000313" key="2">
    <source>
        <dbReference type="EMBL" id="POF62087.1"/>
    </source>
</evidence>
<dbReference type="AlphaFoldDB" id="A0A2S3VZR2"/>
<feature type="transmembrane region" description="Helical" evidence="1">
    <location>
        <begin position="33"/>
        <end position="51"/>
    </location>
</feature>
<accession>A0A2S3VZR2</accession>
<evidence type="ECO:0000256" key="1">
    <source>
        <dbReference type="SAM" id="Phobius"/>
    </source>
</evidence>
<name>A0A2S3VZR2_9PROT</name>
<keyword evidence="3" id="KW-1185">Reference proteome</keyword>
<keyword evidence="1" id="KW-0812">Transmembrane</keyword>
<protein>
    <submittedName>
        <fullName evidence="2">Uncharacterized protein</fullName>
    </submittedName>
</protein>